<dbReference type="InterPro" id="IPR022894">
    <property type="entry name" value="Oligoribonuclease"/>
</dbReference>
<evidence type="ECO:0000256" key="1">
    <source>
        <dbReference type="ARBA" id="ARBA00022722"/>
    </source>
</evidence>
<keyword evidence="4" id="KW-1185">Reference proteome</keyword>
<accession>A0AAE1AGK0</accession>
<dbReference type="EMBL" id="JAWDGP010001891">
    <property type="protein sequence ID" value="KAK3787158.1"/>
    <property type="molecule type" value="Genomic_DNA"/>
</dbReference>
<evidence type="ECO:0000313" key="3">
    <source>
        <dbReference type="EMBL" id="KAK3787158.1"/>
    </source>
</evidence>
<dbReference type="GO" id="GO:0000175">
    <property type="term" value="F:3'-5'-RNA exonuclease activity"/>
    <property type="evidence" value="ECO:0007669"/>
    <property type="project" value="InterPro"/>
</dbReference>
<comment type="caution">
    <text evidence="3">The sequence shown here is derived from an EMBL/GenBank/DDBJ whole genome shotgun (WGS) entry which is preliminary data.</text>
</comment>
<evidence type="ECO:0000313" key="4">
    <source>
        <dbReference type="Proteomes" id="UP001283361"/>
    </source>
</evidence>
<sequence>MLKRTFVLQIQVLSAEIQHLNLRTWGLANLPRLDSSAHQQTFSAPGEMKRVDTGMNALSVFDGEFLDEVDTSLHYQATKQEVLMTKCLKVILQKFLEVAIRQLADFMQDRVFGGAVSQEVRTTLEKCPLTILSGEHAFGDLDYNIQTKRHASLHHRSTSNMLKRNKTVAWLAGKSETEREHVLKASRKCSKALRTKHRQQEEVVRLQVQEKITDNERKKKEKELQVAVEKQRIMDCVLKHGGPVRSVQDIQAVSCSGVEALKNQLKYLKVILGKRVKVSGTKVQLEAALKAFVKGDESSIIVSPPRKRRKILEDDSSFDSSNSSSSFSSSVDDVDTSTNIFTFERQGQWLAVYYDLMFYIGQVIDVQSKSTATIKFLAPTKGRKDHVSSDGRIWCVPAVDLIARAYDRIRGNQL</sequence>
<organism evidence="3 4">
    <name type="scientific">Elysia crispata</name>
    <name type="common">lettuce slug</name>
    <dbReference type="NCBI Taxonomy" id="231223"/>
    <lineage>
        <taxon>Eukaryota</taxon>
        <taxon>Metazoa</taxon>
        <taxon>Spiralia</taxon>
        <taxon>Lophotrochozoa</taxon>
        <taxon>Mollusca</taxon>
        <taxon>Gastropoda</taxon>
        <taxon>Heterobranchia</taxon>
        <taxon>Euthyneura</taxon>
        <taxon>Panpulmonata</taxon>
        <taxon>Sacoglossa</taxon>
        <taxon>Placobranchoidea</taxon>
        <taxon>Plakobranchidae</taxon>
        <taxon>Elysia</taxon>
    </lineage>
</organism>
<keyword evidence="1" id="KW-0378">Hydrolase</keyword>
<dbReference type="AlphaFoldDB" id="A0AAE1AGK0"/>
<evidence type="ECO:0000256" key="2">
    <source>
        <dbReference type="SAM" id="MobiDB-lite"/>
    </source>
</evidence>
<keyword evidence="1" id="KW-0540">Nuclease</keyword>
<feature type="compositionally biased region" description="Low complexity" evidence="2">
    <location>
        <begin position="318"/>
        <end position="333"/>
    </location>
</feature>
<proteinExistence type="predicted"/>
<feature type="region of interest" description="Disordered" evidence="2">
    <location>
        <begin position="312"/>
        <end position="333"/>
    </location>
</feature>
<name>A0AAE1AGK0_9GAST</name>
<reference evidence="3" key="1">
    <citation type="journal article" date="2023" name="G3 (Bethesda)">
        <title>A reference genome for the long-term kleptoplast-retaining sea slug Elysia crispata morphotype clarki.</title>
        <authorList>
            <person name="Eastman K.E."/>
            <person name="Pendleton A.L."/>
            <person name="Shaikh M.A."/>
            <person name="Suttiyut T."/>
            <person name="Ogas R."/>
            <person name="Tomko P."/>
            <person name="Gavelis G."/>
            <person name="Widhalm J.R."/>
            <person name="Wisecaver J.H."/>
        </authorList>
    </citation>
    <scope>NUCLEOTIDE SEQUENCE</scope>
    <source>
        <strain evidence="3">ECLA1</strain>
    </source>
</reference>
<protein>
    <submittedName>
        <fullName evidence="3">Uncharacterized protein</fullName>
    </submittedName>
</protein>
<gene>
    <name evidence="3" type="ORF">RRG08_009369</name>
</gene>
<dbReference type="Proteomes" id="UP001283361">
    <property type="component" value="Unassembled WGS sequence"/>
</dbReference>
<dbReference type="PANTHER" id="PTHR11046">
    <property type="entry name" value="OLIGORIBONUCLEASE, MITOCHONDRIAL"/>
    <property type="match status" value="1"/>
</dbReference>
<dbReference type="PANTHER" id="PTHR11046:SF25">
    <property type="match status" value="1"/>
</dbReference>